<feature type="non-terminal residue" evidence="1">
    <location>
        <position position="268"/>
    </location>
</feature>
<dbReference type="Gene3D" id="2.40.160.10">
    <property type="entry name" value="Porin"/>
    <property type="match status" value="1"/>
</dbReference>
<dbReference type="EMBL" id="LAZR01060507">
    <property type="protein sequence ID" value="KKK65536.1"/>
    <property type="molecule type" value="Genomic_DNA"/>
</dbReference>
<evidence type="ECO:0000313" key="1">
    <source>
        <dbReference type="EMBL" id="KKK65536.1"/>
    </source>
</evidence>
<dbReference type="AlphaFoldDB" id="A0A0F9A020"/>
<reference evidence="1" key="1">
    <citation type="journal article" date="2015" name="Nature">
        <title>Complex archaea that bridge the gap between prokaryotes and eukaryotes.</title>
        <authorList>
            <person name="Spang A."/>
            <person name="Saw J.H."/>
            <person name="Jorgensen S.L."/>
            <person name="Zaremba-Niedzwiedzka K."/>
            <person name="Martijn J."/>
            <person name="Lind A.E."/>
            <person name="van Eijk R."/>
            <person name="Schleper C."/>
            <person name="Guy L."/>
            <person name="Ettema T.J."/>
        </authorList>
    </citation>
    <scope>NUCLEOTIDE SEQUENCE</scope>
</reference>
<accession>A0A0F9A020</accession>
<sequence>MKKIVFWTLMTAIFFGLAVFFPNNAEAIPTFARKYKTSCSTCHIAIPKRNAFGDAFRRLGFRIPGGDEGLIKEEPVSLGAEAWKKVWPETIWPGLLPATVPISFYGHQRFVWKEDADASTTFDAPHELEMLIGGNYGDRISFFGEWIVYEKEYADDRDKLGALYLQFNDLLGSTPGMLNFKFGKFETGASRGHKDDNRLTPSHPMPYDYTVSGGGSDKKLRQKQAGLELNGVLAGRFEYAVGIVNGNGSTADNNSDKDLFGRVAYKFG</sequence>
<protein>
    <recommendedName>
        <fullName evidence="2">Cytochrome c domain-containing protein</fullName>
    </recommendedName>
</protein>
<gene>
    <name evidence="1" type="ORF">LCGC14_2973140</name>
</gene>
<evidence type="ECO:0008006" key="2">
    <source>
        <dbReference type="Google" id="ProtNLM"/>
    </source>
</evidence>
<name>A0A0F9A020_9ZZZZ</name>
<organism evidence="1">
    <name type="scientific">marine sediment metagenome</name>
    <dbReference type="NCBI Taxonomy" id="412755"/>
    <lineage>
        <taxon>unclassified sequences</taxon>
        <taxon>metagenomes</taxon>
        <taxon>ecological metagenomes</taxon>
    </lineage>
</organism>
<proteinExistence type="predicted"/>
<comment type="caution">
    <text evidence="1">The sequence shown here is derived from an EMBL/GenBank/DDBJ whole genome shotgun (WGS) entry which is preliminary data.</text>
</comment>
<dbReference type="InterPro" id="IPR023614">
    <property type="entry name" value="Porin_dom_sf"/>
</dbReference>